<feature type="modified residue" description="4-aspartylphosphate" evidence="1">
    <location>
        <position position="52"/>
    </location>
</feature>
<dbReference type="SUPFAM" id="SSF52172">
    <property type="entry name" value="CheY-like"/>
    <property type="match status" value="1"/>
</dbReference>
<gene>
    <name evidence="4" type="ORF">ACFOPH_10820</name>
</gene>
<organism evidence="4 5">
    <name type="scientific">Massilia haematophila</name>
    <dbReference type="NCBI Taxonomy" id="457923"/>
    <lineage>
        <taxon>Bacteria</taxon>
        <taxon>Pseudomonadati</taxon>
        <taxon>Pseudomonadota</taxon>
        <taxon>Betaproteobacteria</taxon>
        <taxon>Burkholderiales</taxon>
        <taxon>Oxalobacteraceae</taxon>
        <taxon>Telluria group</taxon>
        <taxon>Massilia</taxon>
    </lineage>
</organism>
<reference evidence="5" key="1">
    <citation type="journal article" date="2019" name="Int. J. Syst. Evol. Microbiol.">
        <title>The Global Catalogue of Microorganisms (GCM) 10K type strain sequencing project: providing services to taxonomists for standard genome sequencing and annotation.</title>
        <authorList>
            <consortium name="The Broad Institute Genomics Platform"/>
            <consortium name="The Broad Institute Genome Sequencing Center for Infectious Disease"/>
            <person name="Wu L."/>
            <person name="Ma J."/>
        </authorList>
    </citation>
    <scope>NUCLEOTIDE SEQUENCE [LARGE SCALE GENOMIC DNA]</scope>
    <source>
        <strain evidence="5">CCM 7480</strain>
    </source>
</reference>
<keyword evidence="1" id="KW-0597">Phosphoprotein</keyword>
<dbReference type="InterPro" id="IPR046947">
    <property type="entry name" value="LytR-like"/>
</dbReference>
<evidence type="ECO:0000259" key="3">
    <source>
        <dbReference type="PROSITE" id="PS50930"/>
    </source>
</evidence>
<evidence type="ECO:0000259" key="2">
    <source>
        <dbReference type="PROSITE" id="PS50110"/>
    </source>
</evidence>
<sequence length="243" mass="26186">MRVLIVDDEAPARARLRRLLQLEGVAEVLEACDAAEARRRLADDRPDVLFLDIQMPGGSGMALAASLAPPMPQLVFTTAFDAYAVAAFDTGAADYLLKPFDGARLQRALARVRTRLAAPAQALPQAQMQAQMQAMQQPAHLLVPGRGGTAVVPVADIGWIETADNYVILHTRDAQPLLRRTMAALLAELGPGFVRCHRRAAVQVGWIERVLARPHGDCALQLRGGALVPCSRQYRAAVMAALG</sequence>
<proteinExistence type="predicted"/>
<dbReference type="SMART" id="SM00448">
    <property type="entry name" value="REC"/>
    <property type="match status" value="1"/>
</dbReference>
<dbReference type="Pfam" id="PF00072">
    <property type="entry name" value="Response_reg"/>
    <property type="match status" value="1"/>
</dbReference>
<protein>
    <submittedName>
        <fullName evidence="4">LytR/AlgR family response regulator transcription factor</fullName>
    </submittedName>
</protein>
<dbReference type="PROSITE" id="PS50930">
    <property type="entry name" value="HTH_LYTTR"/>
    <property type="match status" value="1"/>
</dbReference>
<evidence type="ECO:0000313" key="5">
    <source>
        <dbReference type="Proteomes" id="UP001595665"/>
    </source>
</evidence>
<dbReference type="Pfam" id="PF04397">
    <property type="entry name" value="LytTR"/>
    <property type="match status" value="1"/>
</dbReference>
<dbReference type="PANTHER" id="PTHR37299">
    <property type="entry name" value="TRANSCRIPTIONAL REGULATOR-RELATED"/>
    <property type="match status" value="1"/>
</dbReference>
<evidence type="ECO:0000256" key="1">
    <source>
        <dbReference type="PROSITE-ProRule" id="PRU00169"/>
    </source>
</evidence>
<comment type="caution">
    <text evidence="4">The sequence shown here is derived from an EMBL/GenBank/DDBJ whole genome shotgun (WGS) entry which is preliminary data.</text>
</comment>
<dbReference type="SMART" id="SM00850">
    <property type="entry name" value="LytTR"/>
    <property type="match status" value="1"/>
</dbReference>
<dbReference type="InterPro" id="IPR007492">
    <property type="entry name" value="LytTR_DNA-bd_dom"/>
</dbReference>
<dbReference type="RefSeq" id="WP_379735207.1">
    <property type="nucleotide sequence ID" value="NZ_JBHRVV010000001.1"/>
</dbReference>
<dbReference type="PROSITE" id="PS50110">
    <property type="entry name" value="RESPONSE_REGULATORY"/>
    <property type="match status" value="1"/>
</dbReference>
<evidence type="ECO:0000313" key="4">
    <source>
        <dbReference type="EMBL" id="MFC3458731.1"/>
    </source>
</evidence>
<dbReference type="InterPro" id="IPR001789">
    <property type="entry name" value="Sig_transdc_resp-reg_receiver"/>
</dbReference>
<dbReference type="Proteomes" id="UP001595665">
    <property type="component" value="Unassembled WGS sequence"/>
</dbReference>
<dbReference type="Gene3D" id="3.40.50.2300">
    <property type="match status" value="1"/>
</dbReference>
<accession>A0ABV7PMH8</accession>
<feature type="domain" description="Response regulatory" evidence="2">
    <location>
        <begin position="2"/>
        <end position="113"/>
    </location>
</feature>
<name>A0ABV7PMH8_9BURK</name>
<dbReference type="PANTHER" id="PTHR37299:SF1">
    <property type="entry name" value="STAGE 0 SPORULATION PROTEIN A HOMOLOG"/>
    <property type="match status" value="1"/>
</dbReference>
<feature type="domain" description="HTH LytTR-type" evidence="3">
    <location>
        <begin position="141"/>
        <end position="243"/>
    </location>
</feature>
<dbReference type="Gene3D" id="2.40.50.1020">
    <property type="entry name" value="LytTr DNA-binding domain"/>
    <property type="match status" value="1"/>
</dbReference>
<dbReference type="EMBL" id="JBHRVV010000001">
    <property type="protein sequence ID" value="MFC3458731.1"/>
    <property type="molecule type" value="Genomic_DNA"/>
</dbReference>
<dbReference type="InterPro" id="IPR011006">
    <property type="entry name" value="CheY-like_superfamily"/>
</dbReference>
<keyword evidence="5" id="KW-1185">Reference proteome</keyword>